<feature type="compositionally biased region" description="Polar residues" evidence="2">
    <location>
        <begin position="674"/>
        <end position="684"/>
    </location>
</feature>
<feature type="region of interest" description="Disordered" evidence="2">
    <location>
        <begin position="272"/>
        <end position="322"/>
    </location>
</feature>
<feature type="region of interest" description="Disordered" evidence="2">
    <location>
        <begin position="472"/>
        <end position="550"/>
    </location>
</feature>
<feature type="region of interest" description="Disordered" evidence="2">
    <location>
        <begin position="444"/>
        <end position="463"/>
    </location>
</feature>
<feature type="region of interest" description="Disordered" evidence="2">
    <location>
        <begin position="337"/>
        <end position="357"/>
    </location>
</feature>
<keyword evidence="5" id="KW-1185">Reference proteome</keyword>
<evidence type="ECO:0000313" key="4">
    <source>
        <dbReference type="EMBL" id="SJL02361.1"/>
    </source>
</evidence>
<dbReference type="STRING" id="47428.A0A284R0X0"/>
<keyword evidence="3" id="KW-0812">Transmembrane</keyword>
<feature type="coiled-coil region" evidence="1">
    <location>
        <begin position="198"/>
        <end position="257"/>
    </location>
</feature>
<feature type="compositionally biased region" description="Basic and acidic residues" evidence="2">
    <location>
        <begin position="272"/>
        <end position="286"/>
    </location>
</feature>
<feature type="transmembrane region" description="Helical" evidence="3">
    <location>
        <begin position="794"/>
        <end position="812"/>
    </location>
</feature>
<feature type="region of interest" description="Disordered" evidence="2">
    <location>
        <begin position="671"/>
        <end position="714"/>
    </location>
</feature>
<feature type="region of interest" description="Disordered" evidence="2">
    <location>
        <begin position="163"/>
        <end position="189"/>
    </location>
</feature>
<gene>
    <name evidence="4" type="ORF">ARMOST_05688</name>
</gene>
<dbReference type="OrthoDB" id="2670688at2759"/>
<protein>
    <submittedName>
        <fullName evidence="4">Uncharacterized protein</fullName>
    </submittedName>
</protein>
<accession>A0A284R0X0</accession>
<evidence type="ECO:0000256" key="3">
    <source>
        <dbReference type="SAM" id="Phobius"/>
    </source>
</evidence>
<dbReference type="AlphaFoldDB" id="A0A284R0X0"/>
<feature type="compositionally biased region" description="Low complexity" evidence="2">
    <location>
        <begin position="337"/>
        <end position="351"/>
    </location>
</feature>
<feature type="region of interest" description="Disordered" evidence="2">
    <location>
        <begin position="584"/>
        <end position="611"/>
    </location>
</feature>
<feature type="compositionally biased region" description="Low complexity" evidence="2">
    <location>
        <begin position="303"/>
        <end position="318"/>
    </location>
</feature>
<organism evidence="4 5">
    <name type="scientific">Armillaria ostoyae</name>
    <name type="common">Armillaria root rot fungus</name>
    <dbReference type="NCBI Taxonomy" id="47428"/>
    <lineage>
        <taxon>Eukaryota</taxon>
        <taxon>Fungi</taxon>
        <taxon>Dikarya</taxon>
        <taxon>Basidiomycota</taxon>
        <taxon>Agaricomycotina</taxon>
        <taxon>Agaricomycetes</taxon>
        <taxon>Agaricomycetidae</taxon>
        <taxon>Agaricales</taxon>
        <taxon>Marasmiineae</taxon>
        <taxon>Physalacriaceae</taxon>
        <taxon>Armillaria</taxon>
    </lineage>
</organism>
<keyword evidence="1" id="KW-0175">Coiled coil</keyword>
<feature type="compositionally biased region" description="Polar residues" evidence="2">
    <location>
        <begin position="1"/>
        <end position="10"/>
    </location>
</feature>
<keyword evidence="3" id="KW-1133">Transmembrane helix</keyword>
<evidence type="ECO:0000256" key="2">
    <source>
        <dbReference type="SAM" id="MobiDB-lite"/>
    </source>
</evidence>
<feature type="region of interest" description="Disordered" evidence="2">
    <location>
        <begin position="1"/>
        <end position="55"/>
    </location>
</feature>
<feature type="compositionally biased region" description="Polar residues" evidence="2">
    <location>
        <begin position="486"/>
        <end position="534"/>
    </location>
</feature>
<dbReference type="EMBL" id="FUEG01000003">
    <property type="protein sequence ID" value="SJL02361.1"/>
    <property type="molecule type" value="Genomic_DNA"/>
</dbReference>
<sequence length="830" mass="92326">MLANEGSSVSRPRPPAQMRRSHSMFNQKGSPPPPYASSFVFPSQKKPSRSSLLGSPVSATFRRIEREAGKVVAEEDNTDWLNEKSREELSGLLLKADDIIKKRETELERTSSICKSLYDDNVSLKSKHQDLFARFPGSLSPAASSSPSPTPLQSPHIYTNSISRSASAQSSKSNFFSTPQTDQHRRRVRKVSVRLDDISLLADQNDELLQKIERLETEAASADLSGRRMLRRLEKEISQLREDLEKTQARSQEFEEKAERMAPIEAAWRRKLEQEAKAEASHSKPDTEEEEEIRDFAPGGILSRSSTSTSSVPDDTPSQETTPQMTALCDAFTGLSFSQVSSPGSPSEDSSTQAQALQVSNEPELAIVSQLLVKIQELEDANLRIIRQQSETANKLIAVQQETENMSKVYESLNDSKLEFMEGSDTASEKPRMSDDSTIRFKSFRKSLEGGGRRPVTDDSFLNMAGTHKSRKSVMGLFESPDRLPTETSSPYKSKGLSTPFKTPSRQHQHSSSTESDTHSPALSSVHFSSSACSTPPWDSGELSPSPFFEDTLQNELGSQFGDDWGLNTGFHHLRSSSIYDLSQISAPPSPSPAPHNFSSLYSADPDVSSGEHVLQTPVASMRGGSILQLTLEPPTPDKNEDLGPTLRRKRSRLMSQTIRSRTTRWVNGRFTDNVLSPPSSTAQPLPEVPHIEEPEPEPELEAEQETDVETTPRADRRKSLLVAFVPMPRRLSRAFDTVVTKFAGHARATEEQFEGAMLQREAPPEHEHRMEVYVDNTKVAEKPKGFTGLLIELWMWLQFAIIILVFLCVMAKKGPKSVIGDSERRVVRG</sequence>
<evidence type="ECO:0000256" key="1">
    <source>
        <dbReference type="SAM" id="Coils"/>
    </source>
</evidence>
<feature type="compositionally biased region" description="Acidic residues" evidence="2">
    <location>
        <begin position="695"/>
        <end position="709"/>
    </location>
</feature>
<dbReference type="Proteomes" id="UP000219338">
    <property type="component" value="Unassembled WGS sequence"/>
</dbReference>
<feature type="compositionally biased region" description="Low complexity" evidence="2">
    <location>
        <begin position="163"/>
        <end position="177"/>
    </location>
</feature>
<proteinExistence type="predicted"/>
<dbReference type="OMA" id="QETENMS"/>
<reference evidence="5" key="1">
    <citation type="journal article" date="2017" name="Nat. Ecol. Evol.">
        <title>Genome expansion and lineage-specific genetic innovations in the forest pathogenic fungi Armillaria.</title>
        <authorList>
            <person name="Sipos G."/>
            <person name="Prasanna A.N."/>
            <person name="Walter M.C."/>
            <person name="O'Connor E."/>
            <person name="Balint B."/>
            <person name="Krizsan K."/>
            <person name="Kiss B."/>
            <person name="Hess J."/>
            <person name="Varga T."/>
            <person name="Slot J."/>
            <person name="Riley R."/>
            <person name="Boka B."/>
            <person name="Rigling D."/>
            <person name="Barry K."/>
            <person name="Lee J."/>
            <person name="Mihaltcheva S."/>
            <person name="LaButti K."/>
            <person name="Lipzen A."/>
            <person name="Waldron R."/>
            <person name="Moloney N.M."/>
            <person name="Sperisen C."/>
            <person name="Kredics L."/>
            <person name="Vagvoelgyi C."/>
            <person name="Patrignani A."/>
            <person name="Fitzpatrick D."/>
            <person name="Nagy I."/>
            <person name="Doyle S."/>
            <person name="Anderson J.B."/>
            <person name="Grigoriev I.V."/>
            <person name="Gueldener U."/>
            <person name="Muensterkoetter M."/>
            <person name="Nagy L.G."/>
        </authorList>
    </citation>
    <scope>NUCLEOTIDE SEQUENCE [LARGE SCALE GENOMIC DNA]</scope>
    <source>
        <strain evidence="5">C18/9</strain>
    </source>
</reference>
<feature type="compositionally biased region" description="Basic and acidic residues" evidence="2">
    <location>
        <begin position="446"/>
        <end position="457"/>
    </location>
</feature>
<evidence type="ECO:0000313" key="5">
    <source>
        <dbReference type="Proteomes" id="UP000219338"/>
    </source>
</evidence>
<keyword evidence="3" id="KW-0472">Membrane</keyword>
<name>A0A284R0X0_ARMOS</name>